<evidence type="ECO:0000313" key="2">
    <source>
        <dbReference type="Proteomes" id="UP001596183"/>
    </source>
</evidence>
<dbReference type="RefSeq" id="WP_381209834.1">
    <property type="nucleotide sequence ID" value="NZ_JBHSPC010000032.1"/>
</dbReference>
<dbReference type="Proteomes" id="UP001596183">
    <property type="component" value="Unassembled WGS sequence"/>
</dbReference>
<keyword evidence="2" id="KW-1185">Reference proteome</keyword>
<comment type="caution">
    <text evidence="1">The sequence shown here is derived from an EMBL/GenBank/DDBJ whole genome shotgun (WGS) entry which is preliminary data.</text>
</comment>
<sequence>MSVRSRASRERRTRIGRIARQMLRDHGRVRPADVVWLAVNAGMKTSPGEVRTVLCRMRLHR</sequence>
<evidence type="ECO:0000313" key="1">
    <source>
        <dbReference type="EMBL" id="MFC5670841.1"/>
    </source>
</evidence>
<accession>A0ABW0XPF8</accession>
<name>A0ABW0XPF8_9ACTN</name>
<organism evidence="1 2">
    <name type="scientific">Streptomyces incanus</name>
    <dbReference type="NCBI Taxonomy" id="887453"/>
    <lineage>
        <taxon>Bacteria</taxon>
        <taxon>Bacillati</taxon>
        <taxon>Actinomycetota</taxon>
        <taxon>Actinomycetes</taxon>
        <taxon>Kitasatosporales</taxon>
        <taxon>Streptomycetaceae</taxon>
        <taxon>Streptomyces</taxon>
    </lineage>
</organism>
<gene>
    <name evidence="1" type="ORF">ACFP2V_12170</name>
</gene>
<proteinExistence type="predicted"/>
<protein>
    <submittedName>
        <fullName evidence="1">Uncharacterized protein</fullName>
    </submittedName>
</protein>
<dbReference type="EMBL" id="JBHSPC010000032">
    <property type="protein sequence ID" value="MFC5670841.1"/>
    <property type="molecule type" value="Genomic_DNA"/>
</dbReference>
<reference evidence="2" key="1">
    <citation type="journal article" date="2019" name="Int. J. Syst. Evol. Microbiol.">
        <title>The Global Catalogue of Microorganisms (GCM) 10K type strain sequencing project: providing services to taxonomists for standard genome sequencing and annotation.</title>
        <authorList>
            <consortium name="The Broad Institute Genomics Platform"/>
            <consortium name="The Broad Institute Genome Sequencing Center for Infectious Disease"/>
            <person name="Wu L."/>
            <person name="Ma J."/>
        </authorList>
    </citation>
    <scope>NUCLEOTIDE SEQUENCE [LARGE SCALE GENOMIC DNA]</scope>
    <source>
        <strain evidence="2">JCM 13852</strain>
    </source>
</reference>